<dbReference type="InterPro" id="IPR051553">
    <property type="entry name" value="Ran_GTPase-activating"/>
</dbReference>
<dbReference type="Proteomes" id="UP000601099">
    <property type="component" value="Unassembled WGS sequence"/>
</dbReference>
<dbReference type="PROSITE" id="PS01180">
    <property type="entry name" value="CUB"/>
    <property type="match status" value="2"/>
</dbReference>
<dbReference type="Gene3D" id="2.130.10.30">
    <property type="entry name" value="Regulator of chromosome condensation 1/beta-lactamase-inhibitor protein II"/>
    <property type="match status" value="2"/>
</dbReference>
<gene>
    <name evidence="7" type="ORF">I5L79_11595</name>
</gene>
<evidence type="ECO:0000256" key="4">
    <source>
        <dbReference type="ARBA" id="ARBA00023157"/>
    </source>
</evidence>
<evidence type="ECO:0000313" key="7">
    <source>
        <dbReference type="EMBL" id="MBG8554194.1"/>
    </source>
</evidence>
<dbReference type="Gene3D" id="2.130.10.130">
    <property type="entry name" value="Integrin alpha, N-terminal"/>
    <property type="match status" value="2"/>
</dbReference>
<keyword evidence="4" id="KW-1015">Disulfide bond</keyword>
<comment type="caution">
    <text evidence="7">The sequence shown here is derived from an EMBL/GenBank/DDBJ whole genome shotgun (WGS) entry which is preliminary data.</text>
</comment>
<dbReference type="InterPro" id="IPR032812">
    <property type="entry name" value="SbsA_Ig"/>
</dbReference>
<dbReference type="InterPro" id="IPR002909">
    <property type="entry name" value="IPT_dom"/>
</dbReference>
<accession>A0ABS0L271</accession>
<dbReference type="Gene3D" id="2.60.40.10">
    <property type="entry name" value="Immunoglobulins"/>
    <property type="match status" value="11"/>
</dbReference>
<dbReference type="NCBIfam" id="TIGR02608">
    <property type="entry name" value="delta_60_rpt"/>
    <property type="match status" value="6"/>
</dbReference>
<dbReference type="InterPro" id="IPR013431">
    <property type="entry name" value="Delta_60_rpt"/>
</dbReference>
<dbReference type="SUPFAM" id="SSF50985">
    <property type="entry name" value="RCC1/BLIP-II"/>
    <property type="match status" value="2"/>
</dbReference>
<dbReference type="InterPro" id="IPR014756">
    <property type="entry name" value="Ig_E-set"/>
</dbReference>
<evidence type="ECO:0000256" key="1">
    <source>
        <dbReference type="ARBA" id="ARBA00022658"/>
    </source>
</evidence>
<dbReference type="PANTHER" id="PTHR45982:SF1">
    <property type="entry name" value="REGULATOR OF CHROMOSOME CONDENSATION"/>
    <property type="match status" value="1"/>
</dbReference>
<dbReference type="PROSITE" id="PS00626">
    <property type="entry name" value="RCC1_2"/>
    <property type="match status" value="5"/>
</dbReference>
<dbReference type="InterPro" id="IPR000408">
    <property type="entry name" value="Reg_chr_condens"/>
</dbReference>
<dbReference type="SMART" id="SM00429">
    <property type="entry name" value="IPT"/>
    <property type="match status" value="7"/>
</dbReference>
<dbReference type="SUPFAM" id="SSF69318">
    <property type="entry name" value="Integrin alpha N-terminal domain"/>
    <property type="match status" value="1"/>
</dbReference>
<feature type="compositionally biased region" description="Polar residues" evidence="5">
    <location>
        <begin position="1160"/>
        <end position="1170"/>
    </location>
</feature>
<dbReference type="PANTHER" id="PTHR45982">
    <property type="entry name" value="REGULATOR OF CHROMOSOME CONDENSATION"/>
    <property type="match status" value="1"/>
</dbReference>
<evidence type="ECO:0000313" key="8">
    <source>
        <dbReference type="Proteomes" id="UP000601099"/>
    </source>
</evidence>
<keyword evidence="2" id="KW-0732">Signal</keyword>
<dbReference type="InterPro" id="IPR009091">
    <property type="entry name" value="RCC1/BLIP-II"/>
</dbReference>
<keyword evidence="1" id="KW-0344">Guanine-nucleotide releasing factor</keyword>
<dbReference type="Pfam" id="PF00415">
    <property type="entry name" value="RCC1"/>
    <property type="match status" value="1"/>
</dbReference>
<dbReference type="RefSeq" id="WP_196955222.1">
    <property type="nucleotide sequence ID" value="NZ_JADWYK010000006.1"/>
</dbReference>
<dbReference type="CDD" id="cd00102">
    <property type="entry name" value="IPT"/>
    <property type="match status" value="6"/>
</dbReference>
<sequence length="3244" mass="325781">MTNFSSLLRLITSRRPALTVQVYRAVLLLLLLVVPLLGRAQGISFSPTSGSTGTSVVITGSNFNNTGIVSFPGALGTPIGVNKRDFVVHTTTQITLRVPAGALSGPIIITDINPVNGVSTSYSTATEFITDNHLIGSGGITVCSGNLYDDGGPTYGYNYNHDYSTTISPATAGSKVKLYFTQFDIDPYDAVLYIYDGPDFNAPLIGQYAGTNSPGAVAATTPSGELTIRLASAATGYSTLRPGFVATISCAAGVPTISSFTPTNGAAGTSVVITGTDFTGTTAVRFNGTAAAGFVVNSSTQITVPVPAGATSGPITVTNGNGTGSSSVFTTDKTLVGVSPITTCSGSIYDAAENYTYYGTVLMPPRNFRTTTISPATVGGKVRLTFTQFDASQGNGSITGPGYVAVYDGPDTNSPLIGQYTGTTNPGTVTATNPTGQLTIRLFRYLPTSPGPPILPMFSASITCFLGVPYISSFTPASGEAGDNVVLTGLNFTGTTAVRFNGVLATNVTVNSATQITVRVPVGTTNGRITVTNGIGTGSSPTNFTLAPPLISSFTPTSGTAGTEVSFTGRFFTNITGVTFNGVAAASFAVNSSTLMKATVPVGATTGPISVTNANGTGTSTTNFTLPAPTISSFTPTSGVVGDNVVITGTSFFQVSAVRFNGLAAPGFVVNSGTQITVPVPAGATSGVITVTTPSGTGTSADNFSILSPLISSFTPSSGASGTGVVITGSNFTGTTAVRFNGLTASSFVVNSSTQITVPVPTGAISGAIAVTTPSGTGTSADSFTTNNYWMAPAAITTCSGTLYDNGGPGNMVSSPGQTITLSPATAGAKVRLRFTQFALGPASNSLDIFDGPDANAPLIGHYSQASPGTVTAANATGQLTVRSSDNSATGYAGFAATITCVTPTLSSFTPTSGAAGTSVVITGTEFTNATAVRFNGVLAPGFVVNSDTQITVPVPAGNANGLISVTAPFGTATSTASFNVLLPTLTAVSPFIGVPGSIVTLTGTNLTGTSSITFFGSAGQRTVSTGFSVNAAGTQITGVLVPAGAQTGPITATTGGGITPAGAALFSRASIVAAGGSHTVAVRPDGSLWAWGDNASGQLGLSATGGQQPNPVRVGTATNWVSAAAGSGHTVAVRADGSLWAWGSNGSGQLGLGSSTSQDTPQQVGTGTSWASVSAGGGHTIAVRADGSLWAWGDNGNGQLGLGNTNSGYTSPTQIGTATNWVSAAAGGSHTAAVQVDGSLWAWGNNDQGQLGLNNISSQTSPQQVGTVTNWASVAAGDSHTVAVRADGSLWAWGSNGSGQLGLGNSTSQNTPQQMGTGTSWMSAATGDAHTLAVQTDGSLWAWGSNVNGQLGLGNTTNRTTPHYLGGLTSWLSAAAGGNHSAGEQSCGAVWAWGLNGSGQVGDGSITQRTSPVLIINPISLLSFTPTAAGAGSPVTVTGTNLAGLTVLTVNGADALASVTNSTSTGFTFVVPAGALLGAGTVSVAAGCGAGSSTAFTVGPPTPILNALSRDAELPGQAVVLTGLNFTGTSTVSFGGVPAASVTYTSPTSLTAVVPVAATPGSSAVVVTTATGSSPNSPAFEVLQVYRGTAASGCLSTTSLTVTGSGGAGTWRYLRLAGAGGAVVAALEDTRNLGTVTAGFTALGTATGTPVRTDGSSAYLDRNFYLTATNKTFPGQAVRVRFFGLSSELARLTAVDANATLAGLKASQYSGYNENCTLFDNDSNGESRLLAVSATELSGADWFTAEVSVPDHLSEFYLTGATTPLLGISPAPVLVNVSPARNLPTAQLGANVDLSFSLPILATTAGNVRVFGSQRGGQLVHGGNASASGSTITVNPARSFAPGERVMVTVPTTVQGTSGLGTAAKVFEFTAETGQAPATFLDPATSYAMQAQSQSVAVGDLNGDGVLDVVTTDFYGGTNASGSAVVRFGLGNGLLGDPIEINGTFPTAITLGDVDGDGDLDLVTSGATNSNGSVQNQVYRRLNNGSGSFGNSQATQVSTRPTHTVLGDLDGDGDLDMLTAATQASLSFYTNGTFTQTANYFSMGTFQAPIVAVDVALGDVDGDGDLDALIANGSQVSVRLNSGSGVFSGTYDVPMGRAMTKLVVGDVDGDGDLDLATSSSATSTVSVRLNNGNGTFGGGADHLLDFAPNTLTLGDVDGDGDLDLVTAGDNSNLSGAAVGQAVVRLNNGSGAFNSSSTVGTGGSKPFVALGDMDGDGTLDLLTSHAGNSRGNVTGNIGDMAYDYAQLFIRFNTALPSTIAGFSPLSGPAGTLVTITGTNLNTVRGVRFGGSSELAPITAQSATSLTVQVPVGAASGVLTLTTSNGVVLTTATAFTYTPRPAGLLATLSPAGPLEVCAPLTLTGTATSPAFTVGTGLNSNVNGIVVRPYGKLLLVGPFTTYDGVAVNGILQLNPDGSRDAAFDTGTGTTGGFTGTVNAVALQADGKVLVGGDFTMYNGTAATRIIRLNANGTRDETFVTGTGFSAAVQSIVVQPDGQILVGGSFTAYNSTTTIDNRIIRLNPNGSRDVSFDTGGDDYYYNNNNTGGFNSTVQSIVVQADGKVLVGGSFSSYNSATGLGGIVRLTANGIRDTDFATGTGFNNTVNSLALQANGKVLVGGTFSSYNGTANPNLGGIIRLTDNGTRDPDFVTGTGFTTSTNTTATVNVVALQADGKVLVGGQFVNYKGLPQNRIARLETGGTLDATFNIGTGFDVGVRRLAVQPDGSVVAGGNFTRYQDSPAGHLIRLLPDGTPNTTPTPVGGASFTFLPGNTTANPLVTSTPGDYAAVASLNGETSAPSNTVTIVPCTSPPALVTLSTAAELPGLPITITGTGFTPGTTVTFGGVAASSVIVNSLTSLTAVVPAGATAGTSPIVATSLVGGNSLTAPAFQVLGVYEGGALDACTAAVPPTPSINDDAWHYLLAGNGQVVAAYRYTGAPLGNLSIDVGRATPASVVRQDASMGSYLDRNFHLTASSGRFDGRTIALRFYGLNAEFTRLQAAEPALTMATLQAMQYSGANENCLLSDNDPGGEQRTLAAPATSPTGTSWFAAELQVTDHFSEFYLTGPSAPLPVQLTQFMAQATGPQVVRLSWATAQETNSATFEVERSSDGQQFAAIGKVAAAGTSTMPRSYQLLDERLPAGAAVLYYRLRQVDQNGTAAYSLVQAVPLAGTGATRLMVYPNPARDGAATLIGAAPGTAVQLLDALGRPVLSATADAAGNVVLSLPTGLPAGMYVVRSGAETLRLVVE</sequence>
<dbReference type="PRINTS" id="PR00633">
    <property type="entry name" value="RCCNDNSATION"/>
</dbReference>
<dbReference type="EMBL" id="JADWYK010000006">
    <property type="protein sequence ID" value="MBG8554194.1"/>
    <property type="molecule type" value="Genomic_DNA"/>
</dbReference>
<dbReference type="InterPro" id="IPR028994">
    <property type="entry name" value="Integrin_alpha_N"/>
</dbReference>
<feature type="domain" description="CUB" evidence="6">
    <location>
        <begin position="136"/>
        <end position="251"/>
    </location>
</feature>
<dbReference type="PROSITE" id="PS50012">
    <property type="entry name" value="RCC1_3"/>
    <property type="match status" value="7"/>
</dbReference>
<dbReference type="Gene3D" id="2.60.120.290">
    <property type="entry name" value="Spermadhesin, CUB domain"/>
    <property type="match status" value="3"/>
</dbReference>
<dbReference type="InterPro" id="IPR058923">
    <property type="entry name" value="RCC1-like_dom"/>
</dbReference>
<feature type="domain" description="CUB" evidence="6">
    <location>
        <begin position="344"/>
        <end position="465"/>
    </location>
</feature>
<name>A0ABS0L271_9BACT</name>
<organism evidence="7 8">
    <name type="scientific">Hymenobacter guriensis</name>
    <dbReference type="NCBI Taxonomy" id="2793065"/>
    <lineage>
        <taxon>Bacteria</taxon>
        <taxon>Pseudomonadati</taxon>
        <taxon>Bacteroidota</taxon>
        <taxon>Cytophagia</taxon>
        <taxon>Cytophagales</taxon>
        <taxon>Hymenobacteraceae</taxon>
        <taxon>Hymenobacter</taxon>
    </lineage>
</organism>
<dbReference type="InterPro" id="IPR035914">
    <property type="entry name" value="Sperma_CUB_dom_sf"/>
</dbReference>
<dbReference type="SMART" id="SM00042">
    <property type="entry name" value="CUB"/>
    <property type="match status" value="2"/>
</dbReference>
<dbReference type="InterPro" id="IPR013517">
    <property type="entry name" value="FG-GAP"/>
</dbReference>
<dbReference type="Pfam" id="PF13205">
    <property type="entry name" value="Big_5"/>
    <property type="match status" value="1"/>
</dbReference>
<dbReference type="Pfam" id="PF17164">
    <property type="entry name" value="DUF5122"/>
    <property type="match status" value="7"/>
</dbReference>
<dbReference type="InterPro" id="IPR000859">
    <property type="entry name" value="CUB_dom"/>
</dbReference>
<evidence type="ECO:0000259" key="6">
    <source>
        <dbReference type="PROSITE" id="PS01180"/>
    </source>
</evidence>
<evidence type="ECO:0000256" key="5">
    <source>
        <dbReference type="SAM" id="MobiDB-lite"/>
    </source>
</evidence>
<dbReference type="Gene3D" id="2.80.10.50">
    <property type="match status" value="3"/>
</dbReference>
<reference evidence="7 8" key="1">
    <citation type="submission" date="2020-11" db="EMBL/GenBank/DDBJ databases">
        <title>Hymenobacter sp.</title>
        <authorList>
            <person name="Kim M.K."/>
        </authorList>
    </citation>
    <scope>NUCLEOTIDE SEQUENCE [LARGE SCALE GENOMIC DNA]</scope>
    <source>
        <strain evidence="7 8">BT594</strain>
    </source>
</reference>
<dbReference type="InterPro" id="IPR013783">
    <property type="entry name" value="Ig-like_fold"/>
</dbReference>
<evidence type="ECO:0000256" key="2">
    <source>
        <dbReference type="ARBA" id="ARBA00022729"/>
    </source>
</evidence>
<keyword evidence="3" id="KW-0677">Repeat</keyword>
<dbReference type="CDD" id="cd00041">
    <property type="entry name" value="CUB"/>
    <property type="match status" value="2"/>
</dbReference>
<dbReference type="Pfam" id="PF13517">
    <property type="entry name" value="FG-GAP_3"/>
    <property type="match status" value="3"/>
</dbReference>
<keyword evidence="8" id="KW-1185">Reference proteome</keyword>
<protein>
    <submittedName>
        <fullName evidence="7">IPT/TIG domain-containing protein</fullName>
    </submittedName>
</protein>
<dbReference type="SUPFAM" id="SSF81296">
    <property type="entry name" value="E set domains"/>
    <property type="match status" value="10"/>
</dbReference>
<feature type="region of interest" description="Disordered" evidence="5">
    <location>
        <begin position="1151"/>
        <end position="1170"/>
    </location>
</feature>
<evidence type="ECO:0000256" key="3">
    <source>
        <dbReference type="ARBA" id="ARBA00022737"/>
    </source>
</evidence>
<dbReference type="SUPFAM" id="SSF49854">
    <property type="entry name" value="Spermadhesin, CUB domain"/>
    <property type="match status" value="3"/>
</dbReference>
<proteinExistence type="predicted"/>
<dbReference type="Pfam" id="PF01833">
    <property type="entry name" value="TIG"/>
    <property type="match status" value="8"/>
</dbReference>
<dbReference type="Pfam" id="PF25390">
    <property type="entry name" value="WD40_RLD"/>
    <property type="match status" value="1"/>
</dbReference>
<dbReference type="SUPFAM" id="SSF63829">
    <property type="entry name" value="Calcium-dependent phosphotriesterase"/>
    <property type="match status" value="1"/>
</dbReference>